<feature type="domain" description="RanBP2-type" evidence="15">
    <location>
        <begin position="347"/>
        <end position="376"/>
    </location>
</feature>
<evidence type="ECO:0000256" key="7">
    <source>
        <dbReference type="ARBA" id="ARBA00022771"/>
    </source>
</evidence>
<dbReference type="InterPro" id="IPR012677">
    <property type="entry name" value="Nucleotide-bd_a/b_plait_sf"/>
</dbReference>
<dbReference type="PANTHER" id="PTHR23111">
    <property type="entry name" value="ZINC FINGER PROTEIN"/>
    <property type="match status" value="1"/>
</dbReference>
<evidence type="ECO:0000256" key="10">
    <source>
        <dbReference type="ARBA" id="ARBA00023242"/>
    </source>
</evidence>
<keyword evidence="3" id="KW-0158">Chromosome</keyword>
<dbReference type="PROSITE" id="PS50102">
    <property type="entry name" value="RRM"/>
    <property type="match status" value="1"/>
</dbReference>
<dbReference type="InterPro" id="IPR035979">
    <property type="entry name" value="RBD_domain_sf"/>
</dbReference>
<gene>
    <name evidence="16" type="primary">NCAS0A14150</name>
    <name evidence="16" type="ordered locus">NCAS_0A14150</name>
</gene>
<evidence type="ECO:0000313" key="17">
    <source>
        <dbReference type="Proteomes" id="UP000001640"/>
    </source>
</evidence>
<evidence type="ECO:0000256" key="13">
    <source>
        <dbReference type="SAM" id="MobiDB-lite"/>
    </source>
</evidence>
<dbReference type="AlphaFoldDB" id="G0V923"/>
<dbReference type="SMART" id="SM00547">
    <property type="entry name" value="ZnF_RBZ"/>
    <property type="match status" value="2"/>
</dbReference>
<dbReference type="FunCoup" id="G0V923">
    <property type="interactions" value="200"/>
</dbReference>
<evidence type="ECO:0000256" key="12">
    <source>
        <dbReference type="PROSITE-ProRule" id="PRU00322"/>
    </source>
</evidence>
<evidence type="ECO:0000256" key="3">
    <source>
        <dbReference type="ARBA" id="ARBA00022454"/>
    </source>
</evidence>
<dbReference type="GO" id="GO:0010494">
    <property type="term" value="C:cytoplasmic stress granule"/>
    <property type="evidence" value="ECO:0007669"/>
    <property type="project" value="EnsemblFungi"/>
</dbReference>
<dbReference type="GO" id="GO:0005634">
    <property type="term" value="C:nucleus"/>
    <property type="evidence" value="ECO:0007669"/>
    <property type="project" value="UniProtKB-SubCell"/>
</dbReference>
<dbReference type="InterPro" id="IPR000504">
    <property type="entry name" value="RRM_dom"/>
</dbReference>
<dbReference type="PANTHER" id="PTHR23111:SF40">
    <property type="entry name" value="RNA-BINDING PROTEIN INVOLVED IN HETEROCHROMATIN ASSEMBLY-RELATED"/>
    <property type="match status" value="1"/>
</dbReference>
<dbReference type="RefSeq" id="XP_003674352.1">
    <property type="nucleotide sequence ID" value="XM_003674304.1"/>
</dbReference>
<dbReference type="OMA" id="CTYHNFA"/>
<comment type="subcellular location">
    <subcellularLocation>
        <location evidence="2">Chromosome</location>
    </subcellularLocation>
    <subcellularLocation>
        <location evidence="1">Nucleus</location>
    </subcellularLocation>
</comment>
<dbReference type="STRING" id="1064592.G0V923"/>
<dbReference type="Gene3D" id="4.10.1060.10">
    <property type="entry name" value="Zinc finger, RanBP2-type"/>
    <property type="match status" value="2"/>
</dbReference>
<dbReference type="PROSITE" id="PS50199">
    <property type="entry name" value="ZF_RANBP2_2"/>
    <property type="match status" value="2"/>
</dbReference>
<evidence type="ECO:0000256" key="2">
    <source>
        <dbReference type="ARBA" id="ARBA00004286"/>
    </source>
</evidence>
<dbReference type="FunFam" id="4.10.1060.10:FF:000021">
    <property type="entry name" value="MUTL protein homolog 3"/>
    <property type="match status" value="1"/>
</dbReference>
<feature type="region of interest" description="Disordered" evidence="13">
    <location>
        <begin position="410"/>
        <end position="456"/>
    </location>
</feature>
<feature type="compositionally biased region" description="Low complexity" evidence="13">
    <location>
        <begin position="438"/>
        <end position="456"/>
    </location>
</feature>
<dbReference type="OrthoDB" id="448399at2759"/>
<dbReference type="PROSITE" id="PS01358">
    <property type="entry name" value="ZF_RANBP2_1"/>
    <property type="match status" value="2"/>
</dbReference>
<dbReference type="Pfam" id="PF00641">
    <property type="entry name" value="Zn_ribbon_RanBP"/>
    <property type="match status" value="2"/>
</dbReference>
<keyword evidence="10" id="KW-0539">Nucleus</keyword>
<evidence type="ECO:0000259" key="15">
    <source>
        <dbReference type="PROSITE" id="PS50199"/>
    </source>
</evidence>
<keyword evidence="7 12" id="KW-0863">Zinc-finger</keyword>
<dbReference type="InterPro" id="IPR001876">
    <property type="entry name" value="Znf_RanBP2"/>
</dbReference>
<keyword evidence="8" id="KW-0862">Zinc</keyword>
<keyword evidence="5" id="KW-0479">Metal-binding</keyword>
<dbReference type="Proteomes" id="UP000001640">
    <property type="component" value="Chromosome 1"/>
</dbReference>
<feature type="compositionally biased region" description="Polar residues" evidence="13">
    <location>
        <begin position="418"/>
        <end position="436"/>
    </location>
</feature>
<proteinExistence type="predicted"/>
<keyword evidence="4" id="KW-0597">Phosphoprotein</keyword>
<sequence>MFYVVLELETSHQVETPKDHSRITKCSYQFINSETLQATFEEPKSIDIPDMANAFKDTISQLEADIKAEIVDFSDFVLCSLFSVWDIRVTLPRQAHDLGFILPSYLKHPRVFNLWKEFDKWCGNHPEVIPMRKSNLRVKSPKTAGDISDIVNILEIDTSLQVPLSTSNPQTLLSIQDSTNILTKLRKKCTTLDDVQLVLTRPYDSYADIKTFLQERSRVLYMNNLPSDTTQSELESWFTQFGARPIGFWTAKNTIEETSSINSNWSLNGNPLVDEQDCVAGFVVFQSHEEATEALVLNGRSILSNIANTKQPRVVEHIVEIQPSSTRVLDAGQDILSAFPQSKNKPRPGDWSCPSCGFSNFQRRTACFRCSFPAPNNNKGLNISGTSNIASTNQMPVVNRIQSTFPIPQSHQSSISQTFQQYNKPLTPSNSGSRTQNFRHNGSNNTNNNNNNRYNTNSQFSMTSGGITTGSNVPFRAGDWKCPSCTYHNFAKNVVCLRCRIPKISQQSHNGNEGNQSTTFTSHGSVQDQLGIYNDNNNTGNGNASLLDFATNLSFISNSNSNSNAIPKDI</sequence>
<evidence type="ECO:0000313" key="16">
    <source>
        <dbReference type="EMBL" id="CCC67973.1"/>
    </source>
</evidence>
<dbReference type="GO" id="GO:0005694">
    <property type="term" value="C:chromosome"/>
    <property type="evidence" value="ECO:0007669"/>
    <property type="project" value="UniProtKB-SubCell"/>
</dbReference>
<reference evidence="16 17" key="1">
    <citation type="journal article" date="2011" name="Proc. Natl. Acad. Sci. U.S.A.">
        <title>Evolutionary erosion of yeast sex chromosomes by mating-type switching accidents.</title>
        <authorList>
            <person name="Gordon J.L."/>
            <person name="Armisen D."/>
            <person name="Proux-Wera E."/>
            <person name="Oheigeartaigh S.S."/>
            <person name="Byrne K.P."/>
            <person name="Wolfe K.H."/>
        </authorList>
    </citation>
    <scope>NUCLEOTIDE SEQUENCE [LARGE SCALE GENOMIC DNA]</scope>
    <source>
        <strain evidence="17">ATCC 76901 / BCRC 22586 / CBS 4309 / NBRC 1992 / NRRL Y-12630</strain>
    </source>
</reference>
<reference key="2">
    <citation type="submission" date="2011-08" db="EMBL/GenBank/DDBJ databases">
        <title>Genome sequence of Naumovozyma castellii.</title>
        <authorList>
            <person name="Gordon J.L."/>
            <person name="Armisen D."/>
            <person name="Proux-Wera E."/>
            <person name="OhEigeartaigh S.S."/>
            <person name="Byrne K.P."/>
            <person name="Wolfe K.H."/>
        </authorList>
    </citation>
    <scope>NUCLEOTIDE SEQUENCE</scope>
    <source>
        <strain>Type strain:CBS 4309</strain>
    </source>
</reference>
<dbReference type="GO" id="GO:0008270">
    <property type="term" value="F:zinc ion binding"/>
    <property type="evidence" value="ECO:0007669"/>
    <property type="project" value="UniProtKB-KW"/>
</dbReference>
<feature type="domain" description="RanBP2-type" evidence="15">
    <location>
        <begin position="476"/>
        <end position="505"/>
    </location>
</feature>
<evidence type="ECO:0000256" key="5">
    <source>
        <dbReference type="ARBA" id="ARBA00022723"/>
    </source>
</evidence>
<dbReference type="KEGG" id="ncs:NCAS_0A14150"/>
<dbReference type="GO" id="GO:0003729">
    <property type="term" value="F:mRNA binding"/>
    <property type="evidence" value="ECO:0007669"/>
    <property type="project" value="TreeGrafter"/>
</dbReference>
<feature type="domain" description="RRM" evidence="14">
    <location>
        <begin position="218"/>
        <end position="314"/>
    </location>
</feature>
<evidence type="ECO:0000256" key="9">
    <source>
        <dbReference type="ARBA" id="ARBA00022884"/>
    </source>
</evidence>
<keyword evidence="9 11" id="KW-0694">RNA-binding</keyword>
<dbReference type="GeneID" id="96901449"/>
<dbReference type="SUPFAM" id="SSF90209">
    <property type="entry name" value="Ran binding protein zinc finger-like"/>
    <property type="match status" value="2"/>
</dbReference>
<dbReference type="Gene3D" id="3.30.70.330">
    <property type="match status" value="1"/>
</dbReference>
<dbReference type="FunFam" id="4.10.1060.10:FF:000024">
    <property type="entry name" value="RNA-binding protein"/>
    <property type="match status" value="1"/>
</dbReference>
<dbReference type="SUPFAM" id="SSF54928">
    <property type="entry name" value="RNA-binding domain, RBD"/>
    <property type="match status" value="1"/>
</dbReference>
<keyword evidence="6" id="KW-0677">Repeat</keyword>
<organism evidence="16 17">
    <name type="scientific">Naumovozyma castellii</name>
    <name type="common">Yeast</name>
    <name type="synonym">Saccharomyces castellii</name>
    <dbReference type="NCBI Taxonomy" id="27288"/>
    <lineage>
        <taxon>Eukaryota</taxon>
        <taxon>Fungi</taxon>
        <taxon>Dikarya</taxon>
        <taxon>Ascomycota</taxon>
        <taxon>Saccharomycotina</taxon>
        <taxon>Saccharomycetes</taxon>
        <taxon>Saccharomycetales</taxon>
        <taxon>Saccharomycetaceae</taxon>
        <taxon>Naumovozyma</taxon>
    </lineage>
</organism>
<protein>
    <submittedName>
        <fullName evidence="16">Uncharacterized protein</fullName>
    </submittedName>
</protein>
<dbReference type="EMBL" id="HE576752">
    <property type="protein sequence ID" value="CCC67973.1"/>
    <property type="molecule type" value="Genomic_DNA"/>
</dbReference>
<name>G0V923_NAUCA</name>
<evidence type="ECO:0000256" key="8">
    <source>
        <dbReference type="ARBA" id="ARBA00022833"/>
    </source>
</evidence>
<dbReference type="HOGENOM" id="CLU_022834_0_0_1"/>
<accession>G0V923</accession>
<evidence type="ECO:0000256" key="11">
    <source>
        <dbReference type="PROSITE-ProRule" id="PRU00176"/>
    </source>
</evidence>
<evidence type="ECO:0000256" key="6">
    <source>
        <dbReference type="ARBA" id="ARBA00022737"/>
    </source>
</evidence>
<evidence type="ECO:0000259" key="14">
    <source>
        <dbReference type="PROSITE" id="PS50102"/>
    </source>
</evidence>
<dbReference type="InterPro" id="IPR036443">
    <property type="entry name" value="Znf_RanBP2_sf"/>
</dbReference>
<dbReference type="InParanoid" id="G0V923"/>
<evidence type="ECO:0000256" key="4">
    <source>
        <dbReference type="ARBA" id="ARBA00022553"/>
    </source>
</evidence>
<evidence type="ECO:0000256" key="1">
    <source>
        <dbReference type="ARBA" id="ARBA00004123"/>
    </source>
</evidence>
<dbReference type="eggNOG" id="KOG4198">
    <property type="taxonomic scope" value="Eukaryota"/>
</dbReference>
<keyword evidence="17" id="KW-1185">Reference proteome</keyword>